<dbReference type="SUPFAM" id="SSF100920">
    <property type="entry name" value="Heat shock protein 70kD (HSP70), peptide-binding domain"/>
    <property type="match status" value="1"/>
</dbReference>
<organism evidence="6 7">
    <name type="scientific">Microtus ochrogaster</name>
    <name type="common">Prairie vole</name>
    <dbReference type="NCBI Taxonomy" id="79684"/>
    <lineage>
        <taxon>Eukaryota</taxon>
        <taxon>Metazoa</taxon>
        <taxon>Chordata</taxon>
        <taxon>Craniata</taxon>
        <taxon>Vertebrata</taxon>
        <taxon>Euteleostomi</taxon>
        <taxon>Mammalia</taxon>
        <taxon>Eutheria</taxon>
        <taxon>Euarchontoglires</taxon>
        <taxon>Glires</taxon>
        <taxon>Rodentia</taxon>
        <taxon>Myomorpha</taxon>
        <taxon>Muroidea</taxon>
        <taxon>Cricetidae</taxon>
        <taxon>Arvicolinae</taxon>
        <taxon>Microtus</taxon>
    </lineage>
</organism>
<keyword evidence="3" id="KW-0067">ATP-binding</keyword>
<comment type="similarity">
    <text evidence="1">Belongs to the heat shock protein 70 family.</text>
</comment>
<dbReference type="InterPro" id="IPR029047">
    <property type="entry name" value="HSP70_peptide-bd_sf"/>
</dbReference>
<dbReference type="PANTHER" id="PTHR19375">
    <property type="entry name" value="HEAT SHOCK PROTEIN 70KDA"/>
    <property type="match status" value="1"/>
</dbReference>
<dbReference type="InterPro" id="IPR029048">
    <property type="entry name" value="HSP70_C_sf"/>
</dbReference>
<dbReference type="Gene3D" id="2.60.34.10">
    <property type="entry name" value="Substrate Binding Domain Of DNAk, Chain A, domain 1"/>
    <property type="match status" value="1"/>
</dbReference>
<keyword evidence="6" id="KW-0346">Stress response</keyword>
<keyword evidence="2" id="KW-0547">Nucleotide-binding</keyword>
<dbReference type="InterPro" id="IPR013126">
    <property type="entry name" value="Hsp_70_fam"/>
</dbReference>
<evidence type="ECO:0000313" key="6">
    <source>
        <dbReference type="EMBL" id="KAH0507224.1"/>
    </source>
</evidence>
<dbReference type="AlphaFoldDB" id="A0A8J6G922"/>
<gene>
    <name evidence="6" type="ORF">LTLLF_169935</name>
</gene>
<evidence type="ECO:0000256" key="3">
    <source>
        <dbReference type="ARBA" id="ARBA00022840"/>
    </source>
</evidence>
<evidence type="ECO:0000256" key="4">
    <source>
        <dbReference type="ARBA" id="ARBA00022990"/>
    </source>
</evidence>
<dbReference type="EMBL" id="JAATJU010023699">
    <property type="protein sequence ID" value="KAH0507224.1"/>
    <property type="molecule type" value="Genomic_DNA"/>
</dbReference>
<feature type="region of interest" description="Disordered" evidence="5">
    <location>
        <begin position="1"/>
        <end position="41"/>
    </location>
</feature>
<dbReference type="Proteomes" id="UP000710432">
    <property type="component" value="Unassembled WGS sequence"/>
</dbReference>
<reference evidence="6" key="1">
    <citation type="submission" date="2020-03" db="EMBL/GenBank/DDBJ databases">
        <title>Studies in the Genomics of Life Span.</title>
        <authorList>
            <person name="Glass D."/>
        </authorList>
    </citation>
    <scope>NUCLEOTIDE SEQUENCE</scope>
    <source>
        <strain evidence="6">LTLLF</strain>
        <tissue evidence="6">Muscle</tissue>
    </source>
</reference>
<evidence type="ECO:0000256" key="5">
    <source>
        <dbReference type="SAM" id="MobiDB-lite"/>
    </source>
</evidence>
<evidence type="ECO:0000256" key="1">
    <source>
        <dbReference type="ARBA" id="ARBA00007381"/>
    </source>
</evidence>
<protein>
    <submittedName>
        <fullName evidence="6">Heat shock 70 kDa protein 6</fullName>
    </submittedName>
</protein>
<evidence type="ECO:0000256" key="2">
    <source>
        <dbReference type="ARBA" id="ARBA00022741"/>
    </source>
</evidence>
<comment type="caution">
    <text evidence="6">The sequence shown here is derived from an EMBL/GenBank/DDBJ whole genome shotgun (WGS) entry which is preliminary data.</text>
</comment>
<dbReference type="Pfam" id="PF00012">
    <property type="entry name" value="HSP70"/>
    <property type="match status" value="2"/>
</dbReference>
<dbReference type="Gene3D" id="1.20.1270.10">
    <property type="match status" value="1"/>
</dbReference>
<name>A0A8J6G922_MICOH</name>
<sequence length="293" mass="32080">MTPSDAKLTKAQTHEVTPVGGGTSIRLLQRPGAEQEHQPDEAVAPGAAVVMVVLLEDKCEKVQDLLLLDDVPLFDSGVGNGEVNEGERAVTKSSKLFRCIPPAPRGVPQMEVNVDIDANGILSTSATDRSTGKANKITITHDKGQLSKEEVQRMVRESEQHKAESEVQRDRVAAENFLEVRVFHVKSCLQGDSRREGSSEEDRCKGRDKCEEILAWVEHNRVAGKERTLVQSCCPIFRRLYAPSGVPRGNSTGPQACQERPSTDPIIEEVDRLTCRDKSSVSVRAGLTGVLDF</sequence>
<dbReference type="SUPFAM" id="SSF100934">
    <property type="entry name" value="Heat shock protein 70kD (HSP70), C-terminal subdomain"/>
    <property type="match status" value="1"/>
</dbReference>
<proteinExistence type="inferred from homology"/>
<keyword evidence="4" id="KW-0007">Acetylation</keyword>
<accession>A0A8J6G922</accession>
<dbReference type="GO" id="GO:0140662">
    <property type="term" value="F:ATP-dependent protein folding chaperone"/>
    <property type="evidence" value="ECO:0007669"/>
    <property type="project" value="InterPro"/>
</dbReference>
<dbReference type="GO" id="GO:0005524">
    <property type="term" value="F:ATP binding"/>
    <property type="evidence" value="ECO:0007669"/>
    <property type="project" value="UniProtKB-KW"/>
</dbReference>
<evidence type="ECO:0000313" key="7">
    <source>
        <dbReference type="Proteomes" id="UP000710432"/>
    </source>
</evidence>